<dbReference type="OrthoDB" id="8021929at2759"/>
<feature type="region of interest" description="Disordered" evidence="1">
    <location>
        <begin position="420"/>
        <end position="546"/>
    </location>
</feature>
<dbReference type="AlphaFoldDB" id="A0A6P4JM91"/>
<feature type="region of interest" description="Disordered" evidence="1">
    <location>
        <begin position="583"/>
        <end position="755"/>
    </location>
</feature>
<evidence type="ECO:0000313" key="2">
    <source>
        <dbReference type="Proteomes" id="UP001652661"/>
    </source>
</evidence>
<dbReference type="InterPro" id="IPR003903">
    <property type="entry name" value="UIM_dom"/>
</dbReference>
<feature type="compositionally biased region" description="Polar residues" evidence="1">
    <location>
        <begin position="431"/>
        <end position="446"/>
    </location>
</feature>
<feature type="region of interest" description="Disordered" evidence="1">
    <location>
        <begin position="226"/>
        <end position="291"/>
    </location>
</feature>
<feature type="compositionally biased region" description="Polar residues" evidence="1">
    <location>
        <begin position="613"/>
        <end position="624"/>
    </location>
</feature>
<dbReference type="Proteomes" id="UP001652661">
    <property type="component" value="Chromosome 3R"/>
</dbReference>
<organism evidence="2 3">
    <name type="scientific">Drosophila kikkawai</name>
    <name type="common">Fruit fly</name>
    <dbReference type="NCBI Taxonomy" id="30033"/>
    <lineage>
        <taxon>Eukaryota</taxon>
        <taxon>Metazoa</taxon>
        <taxon>Ecdysozoa</taxon>
        <taxon>Arthropoda</taxon>
        <taxon>Hexapoda</taxon>
        <taxon>Insecta</taxon>
        <taxon>Pterygota</taxon>
        <taxon>Neoptera</taxon>
        <taxon>Endopterygota</taxon>
        <taxon>Diptera</taxon>
        <taxon>Brachycera</taxon>
        <taxon>Muscomorpha</taxon>
        <taxon>Ephydroidea</taxon>
        <taxon>Drosophilidae</taxon>
        <taxon>Drosophila</taxon>
        <taxon>Sophophora</taxon>
    </lineage>
</organism>
<sequence>MSRAPLMDEEGLETLVYHRSKQWSSLMTKWANGDDGQELCVADLEEIFKDEHEDPEMDGEEEDGEAIEDPVPETKVDLGNISASMGVAELTLILCAGEDNEVKAEMQEILNQTMPVVQEHKRKWKEAGLDRILDTFDEKQIEQHVGQWMRRNNSAFLEDAPPAKCLYVSVSEPSDNESLHSIDTARYIRQSRRRVPNKISNTATIKMYRTHSHKRDELRAKYAYDDEQEHHHHMQTLLHRRREKERQVTYVSASPQHCILSSGHHQRRKHRRKRHASSPVFDYSSSDDDDRSYGRCACRSCLTHHSLSRSASYQCCSYRGARDCHHHHHHRSMASRTMHHLRRQHSYDLDLRPRLRESECNCCTSDRLCSNVVHIANSSTEEWVVENCSSSSPLVVETPKKFRQKHQLVAIRKPNSKLTLSKRHKQRIPKSVTTPSTSNLIKSQVSLLGESSEDDHEGSPRKLMKKPIASAPDTARKTQKGGGAALTFMQKQVPPKQNQGDSKKLPADIVPSSEESEEEVRERIRLVAKNSTKESASKRTPSSNKPIFWTANRLSKIPEEVVKAKEPENQVSAFSTEICKKNEACSAQKTEKTSSKQLLEEQKTQKKSKMSAIDSSDTNDAKTSGKSRARPRKSSDSGKKSATLNKGFIKNKIGPASKDIAQLSDESEDEVIGRSRKQAEPRGRHKKSATAPTKKEKTKKTSSSGDAKEKVAIQSPDSQESLSGKVKAPKAKINNKKQKKGISSESSSLDKATDSEDLDFQRALALSTETYKEEQLKQSQRPLETQPQLQSQSQLVFNNNSVACNSTAVANDTACTRVLSPKKRGFKRTAAVSSTEAQQVQVITMDSSEECVVAKGGDADCTVVTSTTICEPAAAVAARKPSPLKISKRGILLHNSSSSSAGAGANFTLTEQSLGEVIGDRLARRYLKYHVGSRTFDSSHSVYYRPTPKLAEALRASSMDTQVLANLSSSDSSDDDVFDQIRKYGDVYSVAESGVKHKD</sequence>
<feature type="compositionally biased region" description="Polar residues" evidence="1">
    <location>
        <begin position="741"/>
        <end position="750"/>
    </location>
</feature>
<dbReference type="PROSITE" id="PS50330">
    <property type="entry name" value="UIM"/>
    <property type="match status" value="1"/>
</dbReference>
<dbReference type="RefSeq" id="XP_017035774.2">
    <property type="nucleotide sequence ID" value="XM_017180285.3"/>
</dbReference>
<proteinExistence type="predicted"/>
<feature type="compositionally biased region" description="Basic residues" evidence="1">
    <location>
        <begin position="231"/>
        <end position="243"/>
    </location>
</feature>
<feature type="compositionally biased region" description="Basic and acidic residues" evidence="1">
    <location>
        <begin position="520"/>
        <end position="537"/>
    </location>
</feature>
<feature type="compositionally biased region" description="Polar residues" evidence="1">
    <location>
        <begin position="777"/>
        <end position="790"/>
    </location>
</feature>
<name>A0A6P4JM91_DROKI</name>
<feature type="compositionally biased region" description="Basic and acidic residues" evidence="1">
    <location>
        <begin position="671"/>
        <end position="682"/>
    </location>
</feature>
<reference evidence="3" key="1">
    <citation type="submission" date="2025-08" db="UniProtKB">
        <authorList>
            <consortium name="RefSeq"/>
        </authorList>
    </citation>
    <scope>IDENTIFICATION</scope>
    <source>
        <strain evidence="3">14028-0561.14</strain>
        <tissue evidence="3">Whole fly</tissue>
    </source>
</reference>
<accession>A0A6P4JM91</accession>
<evidence type="ECO:0000256" key="1">
    <source>
        <dbReference type="SAM" id="MobiDB-lite"/>
    </source>
</evidence>
<feature type="compositionally biased region" description="Basic residues" evidence="1">
    <location>
        <begin position="264"/>
        <end position="276"/>
    </location>
</feature>
<protein>
    <submittedName>
        <fullName evidence="3">Uncharacterized protein cal1</fullName>
    </submittedName>
</protein>
<dbReference type="CDD" id="cd21840">
    <property type="entry name" value="CAL1_NTD"/>
    <property type="match status" value="1"/>
</dbReference>
<gene>
    <name evidence="3" type="primary">cal1</name>
</gene>
<feature type="compositionally biased region" description="Basic residues" evidence="1">
    <location>
        <begin position="727"/>
        <end position="740"/>
    </location>
</feature>
<feature type="compositionally biased region" description="Basic and acidic residues" evidence="1">
    <location>
        <begin position="583"/>
        <end position="604"/>
    </location>
</feature>
<keyword evidence="2" id="KW-1185">Reference proteome</keyword>
<evidence type="ECO:0000313" key="3">
    <source>
        <dbReference type="RefSeq" id="XP_017035774.2"/>
    </source>
</evidence>
<feature type="region of interest" description="Disordered" evidence="1">
    <location>
        <begin position="771"/>
        <end position="790"/>
    </location>
</feature>
<dbReference type="GeneID" id="108084188"/>